<reference key="2">
    <citation type="submission" date="2011-10" db="EMBL/GenBank/DDBJ databases">
        <title>The genome and transcriptome sequence of Clonorchis sinensis provide insights into the carcinogenic liver fluke.</title>
        <authorList>
            <person name="Wang X."/>
            <person name="Huang Y."/>
            <person name="Chen W."/>
            <person name="Liu H."/>
            <person name="Guo L."/>
            <person name="Chen Y."/>
            <person name="Luo F."/>
            <person name="Zhou W."/>
            <person name="Sun J."/>
            <person name="Mao Q."/>
            <person name="Liang P."/>
            <person name="Zhou C."/>
            <person name="Tian Y."/>
            <person name="Men J."/>
            <person name="Lv X."/>
            <person name="Huang L."/>
            <person name="Zhou J."/>
            <person name="Hu Y."/>
            <person name="Li R."/>
            <person name="Zhang F."/>
            <person name="Lei H."/>
            <person name="Li X."/>
            <person name="Hu X."/>
            <person name="Liang C."/>
            <person name="Xu J."/>
            <person name="Wu Z."/>
            <person name="Yu X."/>
        </authorList>
    </citation>
    <scope>NUCLEOTIDE SEQUENCE</scope>
    <source>
        <strain>Henan</strain>
    </source>
</reference>
<name>G7YNX3_CLOSI</name>
<evidence type="ECO:0000313" key="2">
    <source>
        <dbReference type="Proteomes" id="UP000008909"/>
    </source>
</evidence>
<reference evidence="1" key="1">
    <citation type="journal article" date="2011" name="Genome Biol.">
        <title>The draft genome of the carcinogenic human liver fluke Clonorchis sinensis.</title>
        <authorList>
            <person name="Wang X."/>
            <person name="Chen W."/>
            <person name="Huang Y."/>
            <person name="Sun J."/>
            <person name="Men J."/>
            <person name="Liu H."/>
            <person name="Luo F."/>
            <person name="Guo L."/>
            <person name="Lv X."/>
            <person name="Deng C."/>
            <person name="Zhou C."/>
            <person name="Fan Y."/>
            <person name="Li X."/>
            <person name="Huang L."/>
            <person name="Hu Y."/>
            <person name="Liang C."/>
            <person name="Hu X."/>
            <person name="Xu J."/>
            <person name="Yu X."/>
        </authorList>
    </citation>
    <scope>NUCLEOTIDE SEQUENCE [LARGE SCALE GENOMIC DNA]</scope>
    <source>
        <strain evidence="1">Henan</strain>
    </source>
</reference>
<dbReference type="EMBL" id="DF143910">
    <property type="protein sequence ID" value="GAA54654.1"/>
    <property type="molecule type" value="Genomic_DNA"/>
</dbReference>
<proteinExistence type="predicted"/>
<dbReference type="Proteomes" id="UP000008909">
    <property type="component" value="Unassembled WGS sequence"/>
</dbReference>
<gene>
    <name evidence="1" type="ORF">CLF_104619</name>
</gene>
<accession>G7YNX3</accession>
<evidence type="ECO:0000313" key="1">
    <source>
        <dbReference type="EMBL" id="GAA54654.1"/>
    </source>
</evidence>
<keyword evidence="2" id="KW-1185">Reference proteome</keyword>
<dbReference type="AlphaFoldDB" id="G7YNX3"/>
<sequence length="257" mass="29148">MIGRTFSRITRTDFQILYGAYVRPLLEYANPVVYSGRTKDVILIERVQRAATKMVAGLKSMDYETRLVVLDLFPLEYRRLRGDLILTYALFEQGLANRFFTVDPANTAGTRLPDGFTHQTLSYLTETLISVMRGKQFARFLQKHLLHSENEEQEVNGEVRSTPPVRLMISHPTASRIVRAIIRRLTKLQDMEAIFDALTCVAGQGQSNSGLEDAISGGQHAVVNDLATACLQETFAPMQRRFLKASSVPFLFYFKFE</sequence>
<protein>
    <submittedName>
        <fullName evidence="1">Uncharacterized protein</fullName>
    </submittedName>
</protein>
<organism evidence="1 2">
    <name type="scientific">Clonorchis sinensis</name>
    <name type="common">Chinese liver fluke</name>
    <dbReference type="NCBI Taxonomy" id="79923"/>
    <lineage>
        <taxon>Eukaryota</taxon>
        <taxon>Metazoa</taxon>
        <taxon>Spiralia</taxon>
        <taxon>Lophotrochozoa</taxon>
        <taxon>Platyhelminthes</taxon>
        <taxon>Trematoda</taxon>
        <taxon>Digenea</taxon>
        <taxon>Opisthorchiida</taxon>
        <taxon>Opisthorchiata</taxon>
        <taxon>Opisthorchiidae</taxon>
        <taxon>Clonorchis</taxon>
    </lineage>
</organism>